<keyword evidence="2" id="KW-0863">Zinc-finger</keyword>
<dbReference type="InterPro" id="IPR000962">
    <property type="entry name" value="Znf_DskA_TraR"/>
</dbReference>
<dbReference type="PANTHER" id="PTHR39418:SF1">
    <property type="entry name" value="DEHYDROGENASE"/>
    <property type="match status" value="1"/>
</dbReference>
<comment type="caution">
    <text evidence="6">The sequence shown here is derived from an EMBL/GenBank/DDBJ whole genome shotgun (WGS) entry which is preliminary data.</text>
</comment>
<dbReference type="OrthoDB" id="9804309at2"/>
<evidence type="ECO:0000313" key="7">
    <source>
        <dbReference type="Proteomes" id="UP000197032"/>
    </source>
</evidence>
<evidence type="ECO:0000256" key="2">
    <source>
        <dbReference type="ARBA" id="ARBA00022771"/>
    </source>
</evidence>
<keyword evidence="7" id="KW-1185">Reference proteome</keyword>
<dbReference type="GO" id="GO:0008270">
    <property type="term" value="F:zinc ion binding"/>
    <property type="evidence" value="ECO:0007669"/>
    <property type="project" value="UniProtKB-KW"/>
</dbReference>
<evidence type="ECO:0000313" key="6">
    <source>
        <dbReference type="EMBL" id="GAW92501.1"/>
    </source>
</evidence>
<dbReference type="EMBL" id="BDGJ01000084">
    <property type="protein sequence ID" value="GAW92501.1"/>
    <property type="molecule type" value="Genomic_DNA"/>
</dbReference>
<dbReference type="Pfam" id="PF01258">
    <property type="entry name" value="zf-dskA_traR"/>
    <property type="match status" value="1"/>
</dbReference>
<dbReference type="SUPFAM" id="SSF143555">
    <property type="entry name" value="FwdE-like"/>
    <property type="match status" value="1"/>
</dbReference>
<evidence type="ECO:0000259" key="4">
    <source>
        <dbReference type="Pfam" id="PF01258"/>
    </source>
</evidence>
<sequence length="202" mass="22951">MAKKYNCWEEAVKFHGHACPGLAMGVRASEIALERLGVDRAKDEELVAIVETDACGVDGIQVLTGCTFGKGNLIFKDYGKQAFTLAKRSNGQGYRVVFKPLQFDDESKKIREKVFKGAATEEENQQFKRIQDKMIEQLLKGPVEEICTVNSVKINTLRKARIFDSIRCEKCGEYFMEPRARRQDGKTVCLECFEEYVSVKFK</sequence>
<dbReference type="InterPro" id="IPR003814">
    <property type="entry name" value="FmdEsu_dom"/>
</dbReference>
<name>A0A1Z5HT48_9FIRM</name>
<reference evidence="7" key="1">
    <citation type="journal article" date="2017" name="Appl. Environ. Microbiol.">
        <title>Genomic analysis of Calderihabitans maritimus KKC1, a thermophilic hydrogenogenic carboxydotrophic bacterium isolated from marine sediment.</title>
        <authorList>
            <person name="Omae K."/>
            <person name="Yoneda Y."/>
            <person name="Fukuyama Y."/>
            <person name="Yoshida T."/>
            <person name="Sako Y."/>
        </authorList>
    </citation>
    <scope>NUCLEOTIDE SEQUENCE [LARGE SCALE GENOMIC DNA]</scope>
    <source>
        <strain evidence="7">KKC1</strain>
    </source>
</reference>
<dbReference type="Gene3D" id="3.30.1330.130">
    <property type="match status" value="1"/>
</dbReference>
<evidence type="ECO:0000256" key="1">
    <source>
        <dbReference type="ARBA" id="ARBA00022723"/>
    </source>
</evidence>
<dbReference type="AlphaFoldDB" id="A0A1Z5HT48"/>
<feature type="domain" description="Zinc finger DksA/TraR C4-type" evidence="4">
    <location>
        <begin position="163"/>
        <end position="196"/>
    </location>
</feature>
<proteinExistence type="predicted"/>
<dbReference type="InterPro" id="IPR053194">
    <property type="entry name" value="tRNA_methyltr_O"/>
</dbReference>
<feature type="domain" description="Formylmethanofuran dehydrogenase subunit E" evidence="5">
    <location>
        <begin position="14"/>
        <end position="147"/>
    </location>
</feature>
<gene>
    <name evidence="6" type="ORF">KKC1_16550</name>
</gene>
<evidence type="ECO:0000256" key="3">
    <source>
        <dbReference type="ARBA" id="ARBA00022833"/>
    </source>
</evidence>
<keyword evidence="1" id="KW-0479">Metal-binding</keyword>
<accession>A0A1Z5HT48</accession>
<keyword evidence="3" id="KW-0862">Zinc</keyword>
<dbReference type="PANTHER" id="PTHR39418">
    <property type="entry name" value="DEHYDROGENASE-RELATED"/>
    <property type="match status" value="1"/>
</dbReference>
<protein>
    <submittedName>
        <fullName evidence="6">Formylmethanofuran dehydrogenase subunit E</fullName>
    </submittedName>
</protein>
<dbReference type="PIRSF" id="PIRSF006578">
    <property type="entry name" value="FwdE"/>
    <property type="match status" value="1"/>
</dbReference>
<evidence type="ECO:0000259" key="5">
    <source>
        <dbReference type="Pfam" id="PF02663"/>
    </source>
</evidence>
<organism evidence="6 7">
    <name type="scientific">Calderihabitans maritimus</name>
    <dbReference type="NCBI Taxonomy" id="1246530"/>
    <lineage>
        <taxon>Bacteria</taxon>
        <taxon>Bacillati</taxon>
        <taxon>Bacillota</taxon>
        <taxon>Clostridia</taxon>
        <taxon>Neomoorellales</taxon>
        <taxon>Calderihabitantaceae</taxon>
        <taxon>Calderihabitans</taxon>
    </lineage>
</organism>
<dbReference type="Pfam" id="PF02663">
    <property type="entry name" value="FmdE"/>
    <property type="match status" value="1"/>
</dbReference>
<dbReference type="Proteomes" id="UP000197032">
    <property type="component" value="Unassembled WGS sequence"/>
</dbReference>
<dbReference type="InterPro" id="IPR026328">
    <property type="entry name" value="FmdE"/>
</dbReference>
<dbReference type="RefSeq" id="WP_088553833.1">
    <property type="nucleotide sequence ID" value="NZ_BDGJ01000084.1"/>
</dbReference>